<reference evidence="1 3" key="1">
    <citation type="submission" date="2020-06" db="EMBL/GenBank/DDBJ databases">
        <title>Anoxygenic phototrophic Chloroflexota member uses a Type I reaction center.</title>
        <authorList>
            <person name="Tsuji J.M."/>
            <person name="Shaw N.A."/>
            <person name="Nagashima S."/>
            <person name="Venkiteswaran J."/>
            <person name="Schiff S.L."/>
            <person name="Hanada S."/>
            <person name="Tank M."/>
            <person name="Neufeld J.D."/>
        </authorList>
    </citation>
    <scope>NUCLEOTIDE SEQUENCE [LARGE SCALE GENOMIC DNA]</scope>
    <source>
        <strain evidence="1">L227-S17</strain>
    </source>
</reference>
<sequence length="399" mass="43183">MLTVVTFDNQAPSKAYALTDVLDIEFTTAALGGFVDATITLGRQPGRAYLGIAYNYHTLILAPGGEVIFEGRIHALPQSIQNGGSSTYQITVSGYLINLNEQDTWIPAYTTATDIATIMLAGISGYAPMLNASSATVPATGTSVLYKTDNTASIRAHLDTLIKYGSSGNQELLWQVWNNRTFYLTPRPLVTSPYYESSVRMVDSCDLGINGDAFMTRVTVKYKTDTGVTTYTKDATSIAGVNWQSRYATTFGSSNPSASSVNLVRAPGIVDLTNEGIITDAQAQQIATTVMTRYAQNGVQTTATHLIFRRPDAIRDYRSGAIYPLHKVRAGQWLMIRDLLGADSSLAPGQAGIFVIATKYTMSTRSLEITGEYGQNIEHLLSRLLSSTKAYVNLTNAVG</sequence>
<dbReference type="Proteomes" id="UP000521676">
    <property type="component" value="Unassembled WGS sequence"/>
</dbReference>
<gene>
    <name evidence="1" type="ORF">HXX08_11430</name>
    <name evidence="2" type="ORF">OZ401_001628</name>
</gene>
<proteinExistence type="predicted"/>
<dbReference type="EMBL" id="JACATZ010000001">
    <property type="protein sequence ID" value="NWJ46481.1"/>
    <property type="molecule type" value="Genomic_DNA"/>
</dbReference>
<accession>A0A8T7M2T9</accession>
<protein>
    <submittedName>
        <fullName evidence="1">Uncharacterized protein</fullName>
    </submittedName>
</protein>
<dbReference type="Proteomes" id="UP001431572">
    <property type="component" value="Chromosome 1"/>
</dbReference>
<reference evidence="2" key="2">
    <citation type="journal article" date="2024" name="Nature">
        <title>Anoxygenic phototroph of the Chloroflexota uses a type I reaction centre.</title>
        <authorList>
            <person name="Tsuji J.M."/>
            <person name="Shaw N.A."/>
            <person name="Nagashima S."/>
            <person name="Venkiteswaran J.J."/>
            <person name="Schiff S.L."/>
            <person name="Watanabe T."/>
            <person name="Fukui M."/>
            <person name="Hanada S."/>
            <person name="Tank M."/>
            <person name="Neufeld J.D."/>
        </authorList>
    </citation>
    <scope>NUCLEOTIDE SEQUENCE</scope>
    <source>
        <strain evidence="2">L227-S17</strain>
    </source>
</reference>
<dbReference type="RefSeq" id="WP_341467736.1">
    <property type="nucleotide sequence ID" value="NZ_CP128399.1"/>
</dbReference>
<keyword evidence="4" id="KW-1185">Reference proteome</keyword>
<dbReference type="AlphaFoldDB" id="A0A8T7M2T9"/>
<evidence type="ECO:0000313" key="3">
    <source>
        <dbReference type="Proteomes" id="UP000521676"/>
    </source>
</evidence>
<name>A0A8T7M2T9_9CHLR</name>
<evidence type="ECO:0000313" key="1">
    <source>
        <dbReference type="EMBL" id="NWJ46481.1"/>
    </source>
</evidence>
<dbReference type="EMBL" id="CP128399">
    <property type="protein sequence ID" value="WJW65849.1"/>
    <property type="molecule type" value="Genomic_DNA"/>
</dbReference>
<organism evidence="1 3">
    <name type="scientific">Candidatus Chlorohelix allophototropha</name>
    <dbReference type="NCBI Taxonomy" id="3003348"/>
    <lineage>
        <taxon>Bacteria</taxon>
        <taxon>Bacillati</taxon>
        <taxon>Chloroflexota</taxon>
        <taxon>Chloroflexia</taxon>
        <taxon>Candidatus Chloroheliales</taxon>
        <taxon>Candidatus Chloroheliaceae</taxon>
        <taxon>Candidatus Chlorohelix</taxon>
    </lineage>
</organism>
<evidence type="ECO:0000313" key="4">
    <source>
        <dbReference type="Proteomes" id="UP001431572"/>
    </source>
</evidence>
<evidence type="ECO:0000313" key="2">
    <source>
        <dbReference type="EMBL" id="WJW65849.1"/>
    </source>
</evidence>